<dbReference type="EMBL" id="LAZR01016202">
    <property type="protein sequence ID" value="KKM05520.1"/>
    <property type="molecule type" value="Genomic_DNA"/>
</dbReference>
<protein>
    <submittedName>
        <fullName evidence="1">Uncharacterized protein</fullName>
    </submittedName>
</protein>
<dbReference type="AlphaFoldDB" id="A0A0F9H3B8"/>
<accession>A0A0F9H3B8</accession>
<name>A0A0F9H3B8_9ZZZZ</name>
<feature type="non-terminal residue" evidence="1">
    <location>
        <position position="1"/>
    </location>
</feature>
<organism evidence="1">
    <name type="scientific">marine sediment metagenome</name>
    <dbReference type="NCBI Taxonomy" id="412755"/>
    <lineage>
        <taxon>unclassified sequences</taxon>
        <taxon>metagenomes</taxon>
        <taxon>ecological metagenomes</taxon>
    </lineage>
</organism>
<evidence type="ECO:0000313" key="1">
    <source>
        <dbReference type="EMBL" id="KKM05520.1"/>
    </source>
</evidence>
<sequence>FYFDGMFDYPTPGVISPFKFGGVETVIEGGIGECITNGGTQAINGGESI</sequence>
<proteinExistence type="predicted"/>
<gene>
    <name evidence="1" type="ORF">LCGC14_1753190</name>
</gene>
<comment type="caution">
    <text evidence="1">The sequence shown here is derived from an EMBL/GenBank/DDBJ whole genome shotgun (WGS) entry which is preliminary data.</text>
</comment>
<reference evidence="1" key="1">
    <citation type="journal article" date="2015" name="Nature">
        <title>Complex archaea that bridge the gap between prokaryotes and eukaryotes.</title>
        <authorList>
            <person name="Spang A."/>
            <person name="Saw J.H."/>
            <person name="Jorgensen S.L."/>
            <person name="Zaremba-Niedzwiedzka K."/>
            <person name="Martijn J."/>
            <person name="Lind A.E."/>
            <person name="van Eijk R."/>
            <person name="Schleper C."/>
            <person name="Guy L."/>
            <person name="Ettema T.J."/>
        </authorList>
    </citation>
    <scope>NUCLEOTIDE SEQUENCE</scope>
</reference>